<organism evidence="8 9">
    <name type="scientific">Periconia macrospinosa</name>
    <dbReference type="NCBI Taxonomy" id="97972"/>
    <lineage>
        <taxon>Eukaryota</taxon>
        <taxon>Fungi</taxon>
        <taxon>Dikarya</taxon>
        <taxon>Ascomycota</taxon>
        <taxon>Pezizomycotina</taxon>
        <taxon>Dothideomycetes</taxon>
        <taxon>Pleosporomycetidae</taxon>
        <taxon>Pleosporales</taxon>
        <taxon>Massarineae</taxon>
        <taxon>Periconiaceae</taxon>
        <taxon>Periconia</taxon>
    </lineage>
</organism>
<evidence type="ECO:0000256" key="2">
    <source>
        <dbReference type="ARBA" id="ARBA00022723"/>
    </source>
</evidence>
<dbReference type="Pfam" id="PF12678">
    <property type="entry name" value="zf-rbx1"/>
    <property type="match status" value="1"/>
</dbReference>
<dbReference type="EMBL" id="KZ805383">
    <property type="protein sequence ID" value="PVH99886.1"/>
    <property type="molecule type" value="Genomic_DNA"/>
</dbReference>
<keyword evidence="5" id="KW-0862">Zinc</keyword>
<dbReference type="Proteomes" id="UP000244855">
    <property type="component" value="Unassembled WGS sequence"/>
</dbReference>
<feature type="domain" description="RING-type" evidence="7">
    <location>
        <begin position="139"/>
        <end position="162"/>
    </location>
</feature>
<accession>A0A2V1DP08</accession>
<evidence type="ECO:0000313" key="9">
    <source>
        <dbReference type="Proteomes" id="UP000244855"/>
    </source>
</evidence>
<evidence type="ECO:0000256" key="6">
    <source>
        <dbReference type="PROSITE-ProRule" id="PRU00175"/>
    </source>
</evidence>
<dbReference type="STRING" id="97972.A0A2V1DP08"/>
<dbReference type="GO" id="GO:0016567">
    <property type="term" value="P:protein ubiquitination"/>
    <property type="evidence" value="ECO:0007669"/>
    <property type="project" value="UniProtKB-UniPathway"/>
</dbReference>
<keyword evidence="3 6" id="KW-0863">Zinc-finger</keyword>
<evidence type="ECO:0000313" key="8">
    <source>
        <dbReference type="EMBL" id="PVH99886.1"/>
    </source>
</evidence>
<evidence type="ECO:0000259" key="7">
    <source>
        <dbReference type="PROSITE" id="PS50089"/>
    </source>
</evidence>
<sequence>MDPQPRPRNKSILELSFVHYQKEVHSMETRGQPIVEPVRDISSETDEVHCSICLEPWDNADPPKPSKKYTPNYDLAVEKTEVLNDFKVWDTRATKIARIFPIHFRVTRSYLMETQNRLTTHYAEASDVNEASIVKIVACNHVFHHSCLRSWVKKHQACPLCRITLRKIPVINGESTTNQAVLQNGTSEIPIESDFQQRRTTLLTYWARNGSSRILRMS</sequence>
<dbReference type="SMART" id="SM00184">
    <property type="entry name" value="RING"/>
    <property type="match status" value="1"/>
</dbReference>
<gene>
    <name evidence="8" type="ORF">DM02DRAFT_628996</name>
</gene>
<dbReference type="InterPro" id="IPR001841">
    <property type="entry name" value="Znf_RING"/>
</dbReference>
<comment type="pathway">
    <text evidence="1">Protein modification; protein ubiquitination.</text>
</comment>
<reference evidence="8 9" key="1">
    <citation type="journal article" date="2018" name="Sci. Rep.">
        <title>Comparative genomics provides insights into the lifestyle and reveals functional heterogeneity of dark septate endophytic fungi.</title>
        <authorList>
            <person name="Knapp D.G."/>
            <person name="Nemeth J.B."/>
            <person name="Barry K."/>
            <person name="Hainaut M."/>
            <person name="Henrissat B."/>
            <person name="Johnson J."/>
            <person name="Kuo A."/>
            <person name="Lim J.H.P."/>
            <person name="Lipzen A."/>
            <person name="Nolan M."/>
            <person name="Ohm R.A."/>
            <person name="Tamas L."/>
            <person name="Grigoriev I.V."/>
            <person name="Spatafora J.W."/>
            <person name="Nagy L.G."/>
            <person name="Kovacs G.M."/>
        </authorList>
    </citation>
    <scope>NUCLEOTIDE SEQUENCE [LARGE SCALE GENOMIC DNA]</scope>
    <source>
        <strain evidence="8 9">DSE2036</strain>
    </source>
</reference>
<proteinExistence type="predicted"/>
<keyword evidence="4" id="KW-0833">Ubl conjugation pathway</keyword>
<dbReference type="GO" id="GO:0008270">
    <property type="term" value="F:zinc ion binding"/>
    <property type="evidence" value="ECO:0007669"/>
    <property type="project" value="UniProtKB-KW"/>
</dbReference>
<dbReference type="InterPro" id="IPR013083">
    <property type="entry name" value="Znf_RING/FYVE/PHD"/>
</dbReference>
<dbReference type="PANTHER" id="PTHR45969">
    <property type="entry name" value="RING ZINC FINGER PROTEIN-RELATED"/>
    <property type="match status" value="1"/>
</dbReference>
<dbReference type="UniPathway" id="UPA00143"/>
<evidence type="ECO:0000256" key="1">
    <source>
        <dbReference type="ARBA" id="ARBA00004906"/>
    </source>
</evidence>
<dbReference type="OrthoDB" id="3657150at2759"/>
<keyword evidence="2" id="KW-0479">Metal-binding</keyword>
<dbReference type="PROSITE" id="PS50089">
    <property type="entry name" value="ZF_RING_2"/>
    <property type="match status" value="1"/>
</dbReference>
<evidence type="ECO:0000256" key="5">
    <source>
        <dbReference type="ARBA" id="ARBA00022833"/>
    </source>
</evidence>
<dbReference type="PANTHER" id="PTHR45969:SF69">
    <property type="entry name" value="FINGER DOMAIN PROTEIN, PUTATIVE (AFU_ORTHOLOGUE AFUA_3G12190)-RELATED"/>
    <property type="match status" value="1"/>
</dbReference>
<dbReference type="InterPro" id="IPR024766">
    <property type="entry name" value="Znf_RING_H2"/>
</dbReference>
<evidence type="ECO:0000256" key="3">
    <source>
        <dbReference type="ARBA" id="ARBA00022771"/>
    </source>
</evidence>
<protein>
    <recommendedName>
        <fullName evidence="7">RING-type domain-containing protein</fullName>
    </recommendedName>
</protein>
<dbReference type="AlphaFoldDB" id="A0A2V1DP08"/>
<dbReference type="SUPFAM" id="SSF57850">
    <property type="entry name" value="RING/U-box"/>
    <property type="match status" value="1"/>
</dbReference>
<evidence type="ECO:0000256" key="4">
    <source>
        <dbReference type="ARBA" id="ARBA00022786"/>
    </source>
</evidence>
<dbReference type="Gene3D" id="3.30.40.10">
    <property type="entry name" value="Zinc/RING finger domain, C3HC4 (zinc finger)"/>
    <property type="match status" value="1"/>
</dbReference>
<dbReference type="GO" id="GO:0061630">
    <property type="term" value="F:ubiquitin protein ligase activity"/>
    <property type="evidence" value="ECO:0007669"/>
    <property type="project" value="TreeGrafter"/>
</dbReference>
<dbReference type="GO" id="GO:0051603">
    <property type="term" value="P:proteolysis involved in protein catabolic process"/>
    <property type="evidence" value="ECO:0007669"/>
    <property type="project" value="UniProtKB-ARBA"/>
</dbReference>
<keyword evidence="9" id="KW-1185">Reference proteome</keyword>
<name>A0A2V1DP08_9PLEO</name>